<accession>A0A3B1B518</accession>
<protein>
    <recommendedName>
        <fullName evidence="2">DUF3579 domain-containing protein</fullName>
    </recommendedName>
</protein>
<dbReference type="Pfam" id="PF12112">
    <property type="entry name" value="DUF3579"/>
    <property type="match status" value="1"/>
</dbReference>
<evidence type="ECO:0000313" key="1">
    <source>
        <dbReference type="EMBL" id="VAX13379.1"/>
    </source>
</evidence>
<dbReference type="AlphaFoldDB" id="A0A3B1B518"/>
<dbReference type="InterPro" id="IPR021969">
    <property type="entry name" value="DUF3579"/>
</dbReference>
<proteinExistence type="predicted"/>
<organism evidence="1">
    <name type="scientific">hydrothermal vent metagenome</name>
    <dbReference type="NCBI Taxonomy" id="652676"/>
    <lineage>
        <taxon>unclassified sequences</taxon>
        <taxon>metagenomes</taxon>
        <taxon>ecological metagenomes</taxon>
    </lineage>
</organism>
<evidence type="ECO:0008006" key="2">
    <source>
        <dbReference type="Google" id="ProtNLM"/>
    </source>
</evidence>
<gene>
    <name evidence="1" type="ORF">MNBD_GAMMA24-2116</name>
</gene>
<dbReference type="EMBL" id="UOFZ01000113">
    <property type="protein sequence ID" value="VAX13379.1"/>
    <property type="molecule type" value="Genomic_DNA"/>
</dbReference>
<dbReference type="Gene3D" id="3.30.70.2340">
    <property type="entry name" value="Uncharacterised protein PF12112 family, DUF3579"/>
    <property type="match status" value="1"/>
</dbReference>
<name>A0A3B1B518_9ZZZZ</name>
<reference evidence="1" key="1">
    <citation type="submission" date="2018-06" db="EMBL/GenBank/DDBJ databases">
        <authorList>
            <person name="Zhirakovskaya E."/>
        </authorList>
    </citation>
    <scope>NUCLEOTIDE SEQUENCE</scope>
</reference>
<sequence>MARLFPSIEVNALSGKEEDILVIHSTREDGGRLRPSDWIERISSTLAHFGGDHRLHYARSVQPCMVAGEKCLVVARGLAESNPDAYEFIMNFAHSNKLKIQEDRRYDERALQV</sequence>